<protein>
    <submittedName>
        <fullName evidence="1">Uncharacterized protein</fullName>
    </submittedName>
</protein>
<evidence type="ECO:0000313" key="1">
    <source>
        <dbReference type="EMBL" id="KAI0051937.1"/>
    </source>
</evidence>
<proteinExistence type="predicted"/>
<gene>
    <name evidence="1" type="ORF">FA95DRAFT_107338</name>
</gene>
<organism evidence="1 2">
    <name type="scientific">Auriscalpium vulgare</name>
    <dbReference type="NCBI Taxonomy" id="40419"/>
    <lineage>
        <taxon>Eukaryota</taxon>
        <taxon>Fungi</taxon>
        <taxon>Dikarya</taxon>
        <taxon>Basidiomycota</taxon>
        <taxon>Agaricomycotina</taxon>
        <taxon>Agaricomycetes</taxon>
        <taxon>Russulales</taxon>
        <taxon>Auriscalpiaceae</taxon>
        <taxon>Auriscalpium</taxon>
    </lineage>
</organism>
<reference evidence="1" key="2">
    <citation type="journal article" date="2022" name="New Phytol.">
        <title>Evolutionary transition to the ectomycorrhizal habit in the genomes of a hyperdiverse lineage of mushroom-forming fungi.</title>
        <authorList>
            <person name="Looney B."/>
            <person name="Miyauchi S."/>
            <person name="Morin E."/>
            <person name="Drula E."/>
            <person name="Courty P.E."/>
            <person name="Kohler A."/>
            <person name="Kuo A."/>
            <person name="LaButti K."/>
            <person name="Pangilinan J."/>
            <person name="Lipzen A."/>
            <person name="Riley R."/>
            <person name="Andreopoulos W."/>
            <person name="He G."/>
            <person name="Johnson J."/>
            <person name="Nolan M."/>
            <person name="Tritt A."/>
            <person name="Barry K.W."/>
            <person name="Grigoriev I.V."/>
            <person name="Nagy L.G."/>
            <person name="Hibbett D."/>
            <person name="Henrissat B."/>
            <person name="Matheny P.B."/>
            <person name="Labbe J."/>
            <person name="Martin F.M."/>
        </authorList>
    </citation>
    <scope>NUCLEOTIDE SEQUENCE</scope>
    <source>
        <strain evidence="1">FP105234-sp</strain>
    </source>
</reference>
<sequence length="151" mass="17175">MGSWKGPDTATLGSIHRNGVLNQPVPTPISNTESPAPLAGTGNKHWCRRRQRVLSRCARAARSARKPLGCSWIRMTAMCDEYGAPHTSQTRSFSLKPTAQRRRESDHSGLRTGRKVWVRQGMHWIINKRHSAEAEEMTWRRASRPARIPRR</sequence>
<keyword evidence="2" id="KW-1185">Reference proteome</keyword>
<dbReference type="Proteomes" id="UP000814033">
    <property type="component" value="Unassembled WGS sequence"/>
</dbReference>
<name>A0ACB8S705_9AGAM</name>
<reference evidence="1" key="1">
    <citation type="submission" date="2021-02" db="EMBL/GenBank/DDBJ databases">
        <authorList>
            <consortium name="DOE Joint Genome Institute"/>
            <person name="Ahrendt S."/>
            <person name="Looney B.P."/>
            <person name="Miyauchi S."/>
            <person name="Morin E."/>
            <person name="Drula E."/>
            <person name="Courty P.E."/>
            <person name="Chicoki N."/>
            <person name="Fauchery L."/>
            <person name="Kohler A."/>
            <person name="Kuo A."/>
            <person name="Labutti K."/>
            <person name="Pangilinan J."/>
            <person name="Lipzen A."/>
            <person name="Riley R."/>
            <person name="Andreopoulos W."/>
            <person name="He G."/>
            <person name="Johnson J."/>
            <person name="Barry K.W."/>
            <person name="Grigoriev I.V."/>
            <person name="Nagy L."/>
            <person name="Hibbett D."/>
            <person name="Henrissat B."/>
            <person name="Matheny P.B."/>
            <person name="Labbe J."/>
            <person name="Martin F."/>
        </authorList>
    </citation>
    <scope>NUCLEOTIDE SEQUENCE</scope>
    <source>
        <strain evidence="1">FP105234-sp</strain>
    </source>
</reference>
<comment type="caution">
    <text evidence="1">The sequence shown here is derived from an EMBL/GenBank/DDBJ whole genome shotgun (WGS) entry which is preliminary data.</text>
</comment>
<dbReference type="EMBL" id="MU275848">
    <property type="protein sequence ID" value="KAI0051937.1"/>
    <property type="molecule type" value="Genomic_DNA"/>
</dbReference>
<evidence type="ECO:0000313" key="2">
    <source>
        <dbReference type="Proteomes" id="UP000814033"/>
    </source>
</evidence>
<accession>A0ACB8S705</accession>